<organism evidence="1 2">
    <name type="scientific">Persicitalea jodogahamensis</name>
    <dbReference type="NCBI Taxonomy" id="402147"/>
    <lineage>
        <taxon>Bacteria</taxon>
        <taxon>Pseudomonadati</taxon>
        <taxon>Bacteroidota</taxon>
        <taxon>Cytophagia</taxon>
        <taxon>Cytophagales</taxon>
        <taxon>Spirosomataceae</taxon>
        <taxon>Persicitalea</taxon>
    </lineage>
</organism>
<dbReference type="AlphaFoldDB" id="A0A8J3D5X2"/>
<comment type="caution">
    <text evidence="1">The sequence shown here is derived from an EMBL/GenBank/DDBJ whole genome shotgun (WGS) entry which is preliminary data.</text>
</comment>
<protein>
    <submittedName>
        <fullName evidence="1">Uncharacterized protein</fullName>
    </submittedName>
</protein>
<name>A0A8J3D5X2_9BACT</name>
<evidence type="ECO:0000313" key="1">
    <source>
        <dbReference type="EMBL" id="GHB57383.1"/>
    </source>
</evidence>
<reference evidence="1 2" key="1">
    <citation type="journal article" date="2014" name="Int. J. Syst. Evol. Microbiol.">
        <title>Complete genome sequence of Corynebacterium casei LMG S-19264T (=DSM 44701T), isolated from a smear-ripened cheese.</title>
        <authorList>
            <consortium name="US DOE Joint Genome Institute (JGI-PGF)"/>
            <person name="Walter F."/>
            <person name="Albersmeier A."/>
            <person name="Kalinowski J."/>
            <person name="Ruckert C."/>
        </authorList>
    </citation>
    <scope>NUCLEOTIDE SEQUENCE [LARGE SCALE GENOMIC DNA]</scope>
    <source>
        <strain evidence="1 2">KCTC 12866</strain>
    </source>
</reference>
<proteinExistence type="predicted"/>
<dbReference type="RefSeq" id="WP_189563091.1">
    <property type="nucleotide sequence ID" value="NZ_BMXF01000001.1"/>
</dbReference>
<dbReference type="EMBL" id="BMXF01000001">
    <property type="protein sequence ID" value="GHB57383.1"/>
    <property type="molecule type" value="Genomic_DNA"/>
</dbReference>
<accession>A0A8J3D5X2</accession>
<sequence>MQTQEQNSALSRTVQSLGYTTIENFAREQARSLIKQNMAYYQARIDLFEQKYGMNFRAFVEQFDSLGKYSIIEKEDDSILWETAIDVVDAYQADLEAIAA</sequence>
<gene>
    <name evidence="1" type="ORF">GCM10007390_08510</name>
</gene>
<dbReference type="Proteomes" id="UP000598271">
    <property type="component" value="Unassembled WGS sequence"/>
</dbReference>
<evidence type="ECO:0000313" key="2">
    <source>
        <dbReference type="Proteomes" id="UP000598271"/>
    </source>
</evidence>
<keyword evidence="2" id="KW-1185">Reference proteome</keyword>